<feature type="compositionally biased region" description="Basic and acidic residues" evidence="1">
    <location>
        <begin position="384"/>
        <end position="403"/>
    </location>
</feature>
<feature type="region of interest" description="Disordered" evidence="1">
    <location>
        <begin position="1038"/>
        <end position="1062"/>
    </location>
</feature>
<comment type="caution">
    <text evidence="2">The sequence shown here is derived from an EMBL/GenBank/DDBJ whole genome shotgun (WGS) entry which is preliminary data.</text>
</comment>
<feature type="region of interest" description="Disordered" evidence="1">
    <location>
        <begin position="377"/>
        <end position="403"/>
    </location>
</feature>
<feature type="compositionally biased region" description="Polar residues" evidence="1">
    <location>
        <begin position="1038"/>
        <end position="1054"/>
    </location>
</feature>
<organism evidence="2 3">
    <name type="scientific">Ooceraea biroi</name>
    <name type="common">Clonal raider ant</name>
    <name type="synonym">Cerapachys biroi</name>
    <dbReference type="NCBI Taxonomy" id="2015173"/>
    <lineage>
        <taxon>Eukaryota</taxon>
        <taxon>Metazoa</taxon>
        <taxon>Ecdysozoa</taxon>
        <taxon>Arthropoda</taxon>
        <taxon>Hexapoda</taxon>
        <taxon>Insecta</taxon>
        <taxon>Pterygota</taxon>
        <taxon>Neoptera</taxon>
        <taxon>Endopterygota</taxon>
        <taxon>Hymenoptera</taxon>
        <taxon>Apocrita</taxon>
        <taxon>Aculeata</taxon>
        <taxon>Formicoidea</taxon>
        <taxon>Formicidae</taxon>
        <taxon>Dorylinae</taxon>
        <taxon>Ooceraea</taxon>
    </lineage>
</organism>
<feature type="compositionally biased region" description="Basic and acidic residues" evidence="1">
    <location>
        <begin position="124"/>
        <end position="135"/>
    </location>
</feature>
<evidence type="ECO:0000256" key="1">
    <source>
        <dbReference type="SAM" id="MobiDB-lite"/>
    </source>
</evidence>
<gene>
    <name evidence="2" type="ORF">DMN91_004020</name>
</gene>
<feature type="compositionally biased region" description="Low complexity" evidence="1">
    <location>
        <begin position="1136"/>
        <end position="1155"/>
    </location>
</feature>
<feature type="compositionally biased region" description="Polar residues" evidence="1">
    <location>
        <begin position="709"/>
        <end position="720"/>
    </location>
</feature>
<dbReference type="Proteomes" id="UP000279307">
    <property type="component" value="Chromosome 4"/>
</dbReference>
<protein>
    <submittedName>
        <fullName evidence="2">Uncharacterized protein</fullName>
    </submittedName>
</protein>
<feature type="region of interest" description="Disordered" evidence="1">
    <location>
        <begin position="108"/>
        <end position="226"/>
    </location>
</feature>
<feature type="compositionally biased region" description="Polar residues" evidence="1">
    <location>
        <begin position="1110"/>
        <end position="1120"/>
    </location>
</feature>
<feature type="compositionally biased region" description="Low complexity" evidence="1">
    <location>
        <begin position="554"/>
        <end position="570"/>
    </location>
</feature>
<dbReference type="OrthoDB" id="6619045at2759"/>
<evidence type="ECO:0000313" key="3">
    <source>
        <dbReference type="Proteomes" id="UP000279307"/>
    </source>
</evidence>
<feature type="region of interest" description="Disordered" evidence="1">
    <location>
        <begin position="1"/>
        <end position="47"/>
    </location>
</feature>
<feature type="compositionally biased region" description="Acidic residues" evidence="1">
    <location>
        <begin position="202"/>
        <end position="221"/>
    </location>
</feature>
<feature type="compositionally biased region" description="Acidic residues" evidence="1">
    <location>
        <begin position="494"/>
        <end position="511"/>
    </location>
</feature>
<feature type="compositionally biased region" description="Basic and acidic residues" evidence="1">
    <location>
        <begin position="31"/>
        <end position="47"/>
    </location>
</feature>
<evidence type="ECO:0000313" key="2">
    <source>
        <dbReference type="EMBL" id="RLU23812.1"/>
    </source>
</evidence>
<feature type="region of interest" description="Disordered" evidence="1">
    <location>
        <begin position="291"/>
        <end position="338"/>
    </location>
</feature>
<reference evidence="2 3" key="1">
    <citation type="journal article" date="2018" name="Genome Res.">
        <title>The genomic architecture and molecular evolution of ant odorant receptors.</title>
        <authorList>
            <person name="McKenzie S.K."/>
            <person name="Kronauer D.J.C."/>
        </authorList>
    </citation>
    <scope>NUCLEOTIDE SEQUENCE [LARGE SCALE GENOMIC DNA]</scope>
    <source>
        <strain evidence="2">Clonal line C1</strain>
    </source>
</reference>
<feature type="region of interest" description="Disordered" evidence="1">
    <location>
        <begin position="1105"/>
        <end position="1165"/>
    </location>
</feature>
<feature type="compositionally biased region" description="Polar residues" evidence="1">
    <location>
        <begin position="108"/>
        <end position="122"/>
    </location>
</feature>
<sequence>MSGAPARGTVPRRQRRHHHHHHHHQKHQKRVRDEAPRDNTLDEPEEKRPKVNPIFLWASQREQRIIEVRCEDYDKRNRIKLTKTAQGWRSIPRTTSNVYTIATASKRSTPGLVDSSQASPVASNDEKENGKRRQEVAPTNAPANSMRRHPRKYSANGATNGLLTGEGAGRKRRYDEEVGRRGYSYPLGLRDGSKWKSAEQGCPDEDNDSESEREEDGEEACEQSKVEDRLNRLSSLKCKNRLGGRVNLERLQKDKLFQPRVVLEQLHLSQLPESAHQNVVRCARTKDVATNETRRVEENDERDEEDTVDAAEAEEDEEDDEKENEEEEEVNREEANSRVNKAGIQDILNMIDATASPVLATDTPSADLPVDSTKTYEVLSEKSQTVEREVRDTNPDDAKDRSRISSYQIHQQNGEIDEKLGVHEEKILEEDCCLEIEDSKIPAEDNFTLLSMKDNPVETMSLNSCKIAEADGSLISRSKCRSNSIVTWSSATTTEEEAPLEIEEEAPDEPGEPLKIDFNDNSKILDALRNTPGLSVSVTRNHTPEIGKNPIVLPARPSSKASSSSRSPDSQAECVEKLLKNSNDFVDNQGRTSCSPRNLPGLSIIIPSYRYRSMSTHLTTTSPSTKNRVESPESTVSFNKADAYSDRMKLDRFPHEGNEEEEDEDDCDSQVLEDLRRQKTDSLAYDNVDADYYNGSGAKNNHEDRKTPLENTKSDWSGCSRSSEAQAKCRYQDLEHFDEQVLEELRSRGTVVSPQPSGIPCSPASRRPSSAYLERLLPSPPCSVSCSEDAKSELTLKSILASSSCTEPRDYDKSKEAVIRSDSNVEPVSRPVHSSVDRNVRRINQRSFQERLSVHRQEARNSGRPMSSGDIHSTFYTSADRVALKRPMSAEWQTSTGQRHKNQMGCYQKVTGRIRNHLANHQDQEQIAYATSSSTDKLLDPANQLRELVETVGHLIPDPLLVPRSYLPGLAAAPATEIPKLLASRPELRLPEALTRPDLLRDPDLLVISLAHLQHVLDHGEGPVSTSRAQPQQHRVVNNGSVNKGSTCHVNSNGARGGNIAGRPKLSCKPIGTLMPAQPIDLSSSGRSRVSPCCPPLLRVRSGLLKQEPEVSSTASSPDESQLWHPLFGSQKRQQHQQQQQQPSQQQPSQQQQQHTSWHRTTLAS</sequence>
<dbReference type="EMBL" id="QOIP01000004">
    <property type="protein sequence ID" value="RLU23812.1"/>
    <property type="molecule type" value="Genomic_DNA"/>
</dbReference>
<feature type="region of interest" description="Disordered" evidence="1">
    <location>
        <begin position="691"/>
        <end position="720"/>
    </location>
</feature>
<feature type="region of interest" description="Disordered" evidence="1">
    <location>
        <begin position="535"/>
        <end position="573"/>
    </location>
</feature>
<feature type="compositionally biased region" description="Basic residues" evidence="1">
    <location>
        <begin position="10"/>
        <end position="30"/>
    </location>
</feature>
<proteinExistence type="predicted"/>
<feature type="region of interest" description="Disordered" evidence="1">
    <location>
        <begin position="490"/>
        <end position="513"/>
    </location>
</feature>
<accession>A0A3L8DU46</accession>
<dbReference type="AlphaFoldDB" id="A0A3L8DU46"/>
<feature type="region of interest" description="Disordered" evidence="1">
    <location>
        <begin position="747"/>
        <end position="767"/>
    </location>
</feature>
<feature type="compositionally biased region" description="Acidic residues" evidence="1">
    <location>
        <begin position="298"/>
        <end position="331"/>
    </location>
</feature>
<name>A0A3L8DU46_OOCBI</name>